<feature type="region of interest" description="Disordered" evidence="1">
    <location>
        <begin position="276"/>
        <end position="336"/>
    </location>
</feature>
<evidence type="ECO:0000313" key="2">
    <source>
        <dbReference type="EMBL" id="KAB1276232.1"/>
    </source>
</evidence>
<feature type="compositionally biased region" description="Basic and acidic residues" evidence="1">
    <location>
        <begin position="216"/>
        <end position="254"/>
    </location>
</feature>
<keyword evidence="3" id="KW-1185">Reference proteome</keyword>
<feature type="region of interest" description="Disordered" evidence="1">
    <location>
        <begin position="118"/>
        <end position="262"/>
    </location>
</feature>
<accession>A0A5N4DYL2</accession>
<feature type="compositionally biased region" description="Gly residues" evidence="1">
    <location>
        <begin position="178"/>
        <end position="187"/>
    </location>
</feature>
<dbReference type="Proteomes" id="UP000299084">
    <property type="component" value="Unassembled WGS sequence"/>
</dbReference>
<evidence type="ECO:0000313" key="3">
    <source>
        <dbReference type="Proteomes" id="UP000299084"/>
    </source>
</evidence>
<sequence>MAPSRGAVVCRGVAGWGGSGRDQTLTERQSGPGREGRTQTGRETPRSELGAARISRSWSRSPRLRGPLGFTQGCWALGGSWPVRGSGMLVGGFERNKVEAERPITTLKVFVPETKDTKPGRVVGGSRMRGRFQNNPGSKVPVWGQEVEKEGEAAASAPPGDPGLGEGDRRGGACCGWVGRGGSGGQGHTELGAEADRTGAGELESGVPGENSVQRAETELEGESRDPETDRERERERDGETDGDTDSARWEGGLRPRASGDVSFAVPSTRHLPLAASHFSSSKKRQALKSHLGFAPSKGMIQDQTLEKDGSTGTRDRTAARGQPPGQALGSSSLGGGALHVQGLRFCPQGQFANSQEGRLLVGIQGPWGSSVWKNVPDIRDKQSNGGPKSDGPQQKPPPQLMLHSLPSFALPTPSPSPPSSSPLPPHPQPSLAPTPTPRLGTPLLLQQGHYLQRWALRSY</sequence>
<feature type="compositionally biased region" description="Basic and acidic residues" evidence="1">
    <location>
        <begin position="305"/>
        <end position="319"/>
    </location>
</feature>
<dbReference type="EMBL" id="JWIN03000007">
    <property type="protein sequence ID" value="KAB1276232.1"/>
    <property type="molecule type" value="Genomic_DNA"/>
</dbReference>
<dbReference type="AlphaFoldDB" id="A0A5N4DYL2"/>
<comment type="caution">
    <text evidence="2">The sequence shown here is derived from an EMBL/GenBank/DDBJ whole genome shotgun (WGS) entry which is preliminary data.</text>
</comment>
<protein>
    <submittedName>
        <fullName evidence="2">Uncharacterized protein</fullName>
    </submittedName>
</protein>
<feature type="region of interest" description="Disordered" evidence="1">
    <location>
        <begin position="11"/>
        <end position="65"/>
    </location>
</feature>
<name>A0A5N4DYL2_CAMDR</name>
<feature type="compositionally biased region" description="Pro residues" evidence="1">
    <location>
        <begin position="413"/>
        <end position="437"/>
    </location>
</feature>
<reference evidence="2 3" key="1">
    <citation type="journal article" date="2019" name="Mol. Ecol. Resour.">
        <title>Improving Illumina assemblies with Hi-C and long reads: an example with the North African dromedary.</title>
        <authorList>
            <person name="Elbers J.P."/>
            <person name="Rogers M.F."/>
            <person name="Perelman P.L."/>
            <person name="Proskuryakova A.A."/>
            <person name="Serdyukova N.A."/>
            <person name="Johnson W.E."/>
            <person name="Horin P."/>
            <person name="Corander J."/>
            <person name="Murphy D."/>
            <person name="Burger P.A."/>
        </authorList>
    </citation>
    <scope>NUCLEOTIDE SEQUENCE [LARGE SCALE GENOMIC DNA]</scope>
    <source>
        <strain evidence="2">Drom800</strain>
        <tissue evidence="2">Blood</tissue>
    </source>
</reference>
<gene>
    <name evidence="2" type="ORF">Cadr_000008650</name>
</gene>
<organism evidence="2 3">
    <name type="scientific">Camelus dromedarius</name>
    <name type="common">Dromedary</name>
    <name type="synonym">Arabian camel</name>
    <dbReference type="NCBI Taxonomy" id="9838"/>
    <lineage>
        <taxon>Eukaryota</taxon>
        <taxon>Metazoa</taxon>
        <taxon>Chordata</taxon>
        <taxon>Craniata</taxon>
        <taxon>Vertebrata</taxon>
        <taxon>Euteleostomi</taxon>
        <taxon>Mammalia</taxon>
        <taxon>Eutheria</taxon>
        <taxon>Laurasiatheria</taxon>
        <taxon>Artiodactyla</taxon>
        <taxon>Tylopoda</taxon>
        <taxon>Camelidae</taxon>
        <taxon>Camelus</taxon>
    </lineage>
</organism>
<feature type="region of interest" description="Disordered" evidence="1">
    <location>
        <begin position="373"/>
        <end position="443"/>
    </location>
</feature>
<evidence type="ECO:0000256" key="1">
    <source>
        <dbReference type="SAM" id="MobiDB-lite"/>
    </source>
</evidence>
<proteinExistence type="predicted"/>